<dbReference type="InterPro" id="IPR002156">
    <property type="entry name" value="RNaseH_domain"/>
</dbReference>
<organism evidence="2 3">
    <name type="scientific">Phyllosticta citrichinensis</name>
    <dbReference type="NCBI Taxonomy" id="1130410"/>
    <lineage>
        <taxon>Eukaryota</taxon>
        <taxon>Fungi</taxon>
        <taxon>Dikarya</taxon>
        <taxon>Ascomycota</taxon>
        <taxon>Pezizomycotina</taxon>
        <taxon>Dothideomycetes</taxon>
        <taxon>Dothideomycetes incertae sedis</taxon>
        <taxon>Botryosphaeriales</taxon>
        <taxon>Phyllostictaceae</taxon>
        <taxon>Phyllosticta</taxon>
    </lineage>
</organism>
<accession>A0ABR1XV93</accession>
<reference evidence="2 3" key="1">
    <citation type="journal article" date="2022" name="G3 (Bethesda)">
        <title>Enemy or ally: a genomic approach to elucidate the lifestyle of Phyllosticta citrichinaensis.</title>
        <authorList>
            <person name="Buijs V.A."/>
            <person name="Groenewald J.Z."/>
            <person name="Haridas S."/>
            <person name="LaButti K.M."/>
            <person name="Lipzen A."/>
            <person name="Martin F.M."/>
            <person name="Barry K."/>
            <person name="Grigoriev I.V."/>
            <person name="Crous P.W."/>
            <person name="Seidl M.F."/>
        </authorList>
    </citation>
    <scope>NUCLEOTIDE SEQUENCE [LARGE SCALE GENOMIC DNA]</scope>
    <source>
        <strain evidence="2 3">CBS 129764</strain>
    </source>
</reference>
<sequence>MSTTSFSSHSVGAGQRTNQRAELFGVQNGLEMDLQAATRQPHGADCPTVSYCNFVIATDSKYAVQGITEYLPEWKTNGFRTSNGRLPVNEAQFCEIDETMSNYEELGYGVALWYVPRLFNAIADEIAKEGAAGD</sequence>
<protein>
    <submittedName>
        <fullName evidence="2">Ribonuclease H-like domain-containing protein</fullName>
    </submittedName>
</protein>
<gene>
    <name evidence="2" type="ORF">IWX90DRAFT_382988</name>
</gene>
<keyword evidence="3" id="KW-1185">Reference proteome</keyword>
<dbReference type="InterPro" id="IPR012337">
    <property type="entry name" value="RNaseH-like_sf"/>
</dbReference>
<dbReference type="Gene3D" id="3.30.420.10">
    <property type="entry name" value="Ribonuclease H-like superfamily/Ribonuclease H"/>
    <property type="match status" value="1"/>
</dbReference>
<dbReference type="PROSITE" id="PS50879">
    <property type="entry name" value="RNASE_H_1"/>
    <property type="match status" value="1"/>
</dbReference>
<evidence type="ECO:0000313" key="3">
    <source>
        <dbReference type="Proteomes" id="UP001456524"/>
    </source>
</evidence>
<proteinExistence type="predicted"/>
<comment type="caution">
    <text evidence="2">The sequence shown here is derived from an EMBL/GenBank/DDBJ whole genome shotgun (WGS) entry which is preliminary data.</text>
</comment>
<dbReference type="Pfam" id="PF00075">
    <property type="entry name" value="RNase_H"/>
    <property type="match status" value="1"/>
</dbReference>
<feature type="domain" description="RNase H type-1" evidence="1">
    <location>
        <begin position="1"/>
        <end position="132"/>
    </location>
</feature>
<dbReference type="InterPro" id="IPR036397">
    <property type="entry name" value="RNaseH_sf"/>
</dbReference>
<dbReference type="SUPFAM" id="SSF53098">
    <property type="entry name" value="Ribonuclease H-like"/>
    <property type="match status" value="1"/>
</dbReference>
<evidence type="ECO:0000313" key="2">
    <source>
        <dbReference type="EMBL" id="KAK8169350.1"/>
    </source>
</evidence>
<evidence type="ECO:0000259" key="1">
    <source>
        <dbReference type="PROSITE" id="PS50879"/>
    </source>
</evidence>
<dbReference type="EMBL" id="JBBWUH010000004">
    <property type="protein sequence ID" value="KAK8169350.1"/>
    <property type="molecule type" value="Genomic_DNA"/>
</dbReference>
<name>A0ABR1XV93_9PEZI</name>
<dbReference type="Proteomes" id="UP001456524">
    <property type="component" value="Unassembled WGS sequence"/>
</dbReference>